<feature type="transmembrane region" description="Helical" evidence="1">
    <location>
        <begin position="206"/>
        <end position="226"/>
    </location>
</feature>
<evidence type="ECO:0000313" key="2">
    <source>
        <dbReference type="EMBL" id="AIT08914.1"/>
    </source>
</evidence>
<accession>A0A097EMW6</accession>
<sequence>MKNKPNIYVNVKVIIYFMIIVTPIAMMLSYYWAEYEGHLIRPFTNGPIFCTDEQIAKYSYTYSAFIAGCSSVSATMRYFPESFILHTVFTVDSILIGFTFYFFKHWIINLNKLNNNYFKRIKLHSTVVMFLGFFGSICFLISTSMWSGKHVYDIYLGPINIGDWHAILAYTFCSSILISAIYFTIVEFRLRKRISLPLGYKICFSIRLLSFSLFISIFIIVILDAIINKKLQIGNAGLEYWMIYIFIFWYSSFIFDKKFYEHLDN</sequence>
<keyword evidence="1" id="KW-0812">Transmembrane</keyword>
<dbReference type="Proteomes" id="UP000029672">
    <property type="component" value="Chromosome"/>
</dbReference>
<dbReference type="KEGG" id="frf:LO80_02250"/>
<feature type="transmembrane region" description="Helical" evidence="1">
    <location>
        <begin position="123"/>
        <end position="146"/>
    </location>
</feature>
<dbReference type="EMBL" id="CP009574">
    <property type="protein sequence ID" value="AIT08914.1"/>
    <property type="molecule type" value="Genomic_DNA"/>
</dbReference>
<organism evidence="2 3">
    <name type="scientific">Candidatus Francisella endociliophora</name>
    <dbReference type="NCBI Taxonomy" id="653937"/>
    <lineage>
        <taxon>Bacteria</taxon>
        <taxon>Pseudomonadati</taxon>
        <taxon>Pseudomonadota</taxon>
        <taxon>Gammaproteobacteria</taxon>
        <taxon>Thiotrichales</taxon>
        <taxon>Francisellaceae</taxon>
        <taxon>Francisella</taxon>
    </lineage>
</organism>
<dbReference type="RefSeq" id="WP_040008159.1">
    <property type="nucleotide sequence ID" value="NZ_CP009574.1"/>
</dbReference>
<feature type="transmembrane region" description="Helical" evidence="1">
    <location>
        <begin position="166"/>
        <end position="185"/>
    </location>
</feature>
<reference evidence="2 3" key="1">
    <citation type="submission" date="2014-10" db="EMBL/GenBank/DDBJ databases">
        <title>Whole genome sequence of Francisella endociliophora strain FSC1006, isolated from a laboratory culture of the marine ciliate Euplotes raikovi.</title>
        <authorList>
            <person name="Granberg M."/>
            <person name="Backman S."/>
            <person name="Lundmark E."/>
            <person name="Nilsson E."/>
            <person name="Karlsson E."/>
            <person name="Thelaus J."/>
            <person name="Ohrman C."/>
            <person name="Larkeryd A."/>
            <person name="Stenberg P."/>
        </authorList>
    </citation>
    <scope>NUCLEOTIDE SEQUENCE [LARGE SCALE GENOMIC DNA]</scope>
    <source>
        <strain evidence="2 3">FSC1006</strain>
    </source>
</reference>
<dbReference type="HOGENOM" id="CLU_1048700_0_0_6"/>
<dbReference type="STRING" id="1547445.LO80_02250"/>
<feature type="transmembrane region" description="Helical" evidence="1">
    <location>
        <begin position="7"/>
        <end position="33"/>
    </location>
</feature>
<keyword evidence="3" id="KW-1185">Reference proteome</keyword>
<evidence type="ECO:0008006" key="4">
    <source>
        <dbReference type="Google" id="ProtNLM"/>
    </source>
</evidence>
<dbReference type="AlphaFoldDB" id="A0A097EMW6"/>
<evidence type="ECO:0000256" key="1">
    <source>
        <dbReference type="SAM" id="Phobius"/>
    </source>
</evidence>
<protein>
    <recommendedName>
        <fullName evidence="4">Frag1/DRAM/Sfk1 family protein</fullName>
    </recommendedName>
</protein>
<gene>
    <name evidence="2" type="ORF">LO80_02250</name>
</gene>
<proteinExistence type="predicted"/>
<name>A0A097EMW6_9GAMM</name>
<keyword evidence="1" id="KW-1133">Transmembrane helix</keyword>
<feature type="transmembrane region" description="Helical" evidence="1">
    <location>
        <begin position="83"/>
        <end position="103"/>
    </location>
</feature>
<keyword evidence="1" id="KW-0472">Membrane</keyword>
<feature type="transmembrane region" description="Helical" evidence="1">
    <location>
        <begin position="238"/>
        <end position="255"/>
    </location>
</feature>
<evidence type="ECO:0000313" key="3">
    <source>
        <dbReference type="Proteomes" id="UP000029672"/>
    </source>
</evidence>